<gene>
    <name evidence="2" type="ORF">BamMEX5DRAFT_6433</name>
</gene>
<reference evidence="2 3" key="1">
    <citation type="submission" date="2008-03" db="EMBL/GenBank/DDBJ databases">
        <title>Sequencing of the draft genome and assembly of Burkholderia ambifaria MEX-5.</title>
        <authorList>
            <consortium name="US DOE Joint Genome Institute (JGI-PGF)"/>
            <person name="Copeland A."/>
            <person name="Lucas S."/>
            <person name="Lapidus A."/>
            <person name="Glavina del Rio T."/>
            <person name="Dalin E."/>
            <person name="Tice H."/>
            <person name="Bruce D."/>
            <person name="Goodwin L."/>
            <person name="Pitluck S."/>
            <person name="Larimer F."/>
            <person name="Land M.L."/>
            <person name="Hauser L."/>
            <person name="Tiedje J."/>
            <person name="Richardson P."/>
        </authorList>
    </citation>
    <scope>NUCLEOTIDE SEQUENCE [LARGE SCALE GENOMIC DNA]</scope>
    <source>
        <strain evidence="2 3">MEX-5</strain>
    </source>
</reference>
<evidence type="ECO:0000256" key="1">
    <source>
        <dbReference type="SAM" id="MobiDB-lite"/>
    </source>
</evidence>
<dbReference type="AlphaFoldDB" id="B1TF67"/>
<comment type="caution">
    <text evidence="2">The sequence shown here is derived from an EMBL/GenBank/DDBJ whole genome shotgun (WGS) entry which is preliminary data.</text>
</comment>
<feature type="region of interest" description="Disordered" evidence="1">
    <location>
        <begin position="1"/>
        <end position="23"/>
    </location>
</feature>
<dbReference type="EMBL" id="ABLK01000384">
    <property type="protein sequence ID" value="EDT37789.1"/>
    <property type="molecule type" value="Genomic_DNA"/>
</dbReference>
<dbReference type="Proteomes" id="UP000004814">
    <property type="component" value="Unassembled WGS sequence"/>
</dbReference>
<accession>B1TF67</accession>
<dbReference type="PATRIC" id="fig|396597.7.peg.972"/>
<sequence length="110" mass="12342">MHALLMQRRSRPPRPQRRHDGKVTVERSSQRWCSDGLEFGCDNGEPLHVTFALDCCDREALSWMATTTGYGGDVVRDVLPAAVENRFDNALQAPSKIELSRTGNRGVWSV</sequence>
<proteinExistence type="predicted"/>
<organism evidence="2 3">
    <name type="scientific">Burkholderia ambifaria MEX-5</name>
    <dbReference type="NCBI Taxonomy" id="396597"/>
    <lineage>
        <taxon>Bacteria</taxon>
        <taxon>Pseudomonadati</taxon>
        <taxon>Pseudomonadota</taxon>
        <taxon>Betaproteobacteria</taxon>
        <taxon>Burkholderiales</taxon>
        <taxon>Burkholderiaceae</taxon>
        <taxon>Burkholderia</taxon>
        <taxon>Burkholderia cepacia complex</taxon>
    </lineage>
</organism>
<feature type="compositionally biased region" description="Basic residues" evidence="1">
    <location>
        <begin position="8"/>
        <end position="20"/>
    </location>
</feature>
<protein>
    <submittedName>
        <fullName evidence="2">Transposase</fullName>
    </submittedName>
</protein>
<evidence type="ECO:0000313" key="2">
    <source>
        <dbReference type="EMBL" id="EDT37789.1"/>
    </source>
</evidence>
<name>B1TF67_9BURK</name>
<evidence type="ECO:0000313" key="3">
    <source>
        <dbReference type="Proteomes" id="UP000004814"/>
    </source>
</evidence>